<dbReference type="AlphaFoldDB" id="A0A0C2WIJ4"/>
<dbReference type="OrthoDB" id="10599301at2759"/>
<dbReference type="EMBL" id="KN824308">
    <property type="protein sequence ID" value="KIM26183.1"/>
    <property type="molecule type" value="Genomic_DNA"/>
</dbReference>
<accession>A0A0C2WIJ4</accession>
<name>A0A0C2WIJ4_SERVB</name>
<reference evidence="1 2" key="1">
    <citation type="submission" date="2014-04" db="EMBL/GenBank/DDBJ databases">
        <authorList>
            <consortium name="DOE Joint Genome Institute"/>
            <person name="Kuo A."/>
            <person name="Zuccaro A."/>
            <person name="Kohler A."/>
            <person name="Nagy L.G."/>
            <person name="Floudas D."/>
            <person name="Copeland A."/>
            <person name="Barry K.W."/>
            <person name="Cichocki N."/>
            <person name="Veneault-Fourrey C."/>
            <person name="LaButti K."/>
            <person name="Lindquist E.A."/>
            <person name="Lipzen A."/>
            <person name="Lundell T."/>
            <person name="Morin E."/>
            <person name="Murat C."/>
            <person name="Sun H."/>
            <person name="Tunlid A."/>
            <person name="Henrissat B."/>
            <person name="Grigoriev I.V."/>
            <person name="Hibbett D.S."/>
            <person name="Martin F."/>
            <person name="Nordberg H.P."/>
            <person name="Cantor M.N."/>
            <person name="Hua S.X."/>
        </authorList>
    </citation>
    <scope>NUCLEOTIDE SEQUENCE [LARGE SCALE GENOMIC DNA]</scope>
    <source>
        <strain evidence="1 2">MAFF 305830</strain>
    </source>
</reference>
<evidence type="ECO:0000313" key="1">
    <source>
        <dbReference type="EMBL" id="KIM26183.1"/>
    </source>
</evidence>
<evidence type="ECO:0000313" key="2">
    <source>
        <dbReference type="Proteomes" id="UP000054097"/>
    </source>
</evidence>
<dbReference type="HOGENOM" id="CLU_015287_1_0_1"/>
<keyword evidence="2" id="KW-1185">Reference proteome</keyword>
<protein>
    <submittedName>
        <fullName evidence="1">Uncharacterized protein</fullName>
    </submittedName>
</protein>
<dbReference type="Proteomes" id="UP000054097">
    <property type="component" value="Unassembled WGS sequence"/>
</dbReference>
<dbReference type="STRING" id="933852.A0A0C2WIJ4"/>
<sequence>MASDILVILPSEIWGKCITYACRGDRYAANLLLFTSVSKLWFQLLTEMPTLWTNIHVDDSQEDCLATIAIFLHLSREAGLSLTVTAPLPKSWSDTLSMVVSSRKVVRKISINTNIDSHSVGCTLRGATADKEAQWTLQHVLKSLSFPPSIRYLDVDLGRPCSMGSVWTPPYLVSAGNWLLSSRVLASQPTTCSSLGALSIRATDLVNIFSFLSSLGQLQRFHLYSEKEDYLLPPPLPVNLQTARMPSLRTLRYHGKLHWASSWLLEAASRTVEYLELHIGILDIKIAIKSLKKYGSLHQLSLTLLLLEYDMNDQNKRRTYTQRGITNSTSRVKPPQWQLKQVQSFHCILRTFSNIKVPDSLDLDHLWHLFQTMFPKMRDLIWNLPVQSRSLFLSLVRQKQLRHFESNAAILPLSRQATGFTLGALETLRVESISALHGLASANVLYLSTSSSGIFEIPAGVTFMRLRSMHLDIRGDTKSSIDLSGGEFPALKIFSITFLGPTSELIVADFSSLTEISVSTRLPTFTQGMKFCVALMCEPWKCPRLEQVNLDSFLEYDVLYMLLLKRNCTRTRAKVSRIKRLRLSFLLRILRQTFASLLSGHIPPSTISQNLIGRMCIQETQSNLLNENVLGCFCCLQMGVPGCTEYLRPPSLTRAEINTSSANSEIVEQLGLFPLYDWGFPPNLSAARNLSADIVFWLESHLRKVHLWKSTALVWHESFQRTLVCHKQRCSPTTLLTEWDM</sequence>
<reference evidence="2" key="2">
    <citation type="submission" date="2015-01" db="EMBL/GenBank/DDBJ databases">
        <title>Evolutionary Origins and Diversification of the Mycorrhizal Mutualists.</title>
        <authorList>
            <consortium name="DOE Joint Genome Institute"/>
            <consortium name="Mycorrhizal Genomics Consortium"/>
            <person name="Kohler A."/>
            <person name="Kuo A."/>
            <person name="Nagy L.G."/>
            <person name="Floudas D."/>
            <person name="Copeland A."/>
            <person name="Barry K.W."/>
            <person name="Cichocki N."/>
            <person name="Veneault-Fourrey C."/>
            <person name="LaButti K."/>
            <person name="Lindquist E.A."/>
            <person name="Lipzen A."/>
            <person name="Lundell T."/>
            <person name="Morin E."/>
            <person name="Murat C."/>
            <person name="Riley R."/>
            <person name="Ohm R."/>
            <person name="Sun H."/>
            <person name="Tunlid A."/>
            <person name="Henrissat B."/>
            <person name="Grigoriev I.V."/>
            <person name="Hibbett D.S."/>
            <person name="Martin F."/>
        </authorList>
    </citation>
    <scope>NUCLEOTIDE SEQUENCE [LARGE SCALE GENOMIC DNA]</scope>
    <source>
        <strain evidence="2">MAFF 305830</strain>
    </source>
</reference>
<organism evidence="1 2">
    <name type="scientific">Serendipita vermifera MAFF 305830</name>
    <dbReference type="NCBI Taxonomy" id="933852"/>
    <lineage>
        <taxon>Eukaryota</taxon>
        <taxon>Fungi</taxon>
        <taxon>Dikarya</taxon>
        <taxon>Basidiomycota</taxon>
        <taxon>Agaricomycotina</taxon>
        <taxon>Agaricomycetes</taxon>
        <taxon>Sebacinales</taxon>
        <taxon>Serendipitaceae</taxon>
        <taxon>Serendipita</taxon>
    </lineage>
</organism>
<gene>
    <name evidence="1" type="ORF">M408DRAFT_197195</name>
</gene>
<proteinExistence type="predicted"/>